<reference evidence="2 3" key="1">
    <citation type="submission" date="2024-01" db="EMBL/GenBank/DDBJ databases">
        <title>Uliginosibacterium soil sp. nov.</title>
        <authorList>
            <person name="Lv Y."/>
        </authorList>
    </citation>
    <scope>NUCLEOTIDE SEQUENCE [LARGE SCALE GENOMIC DNA]</scope>
    <source>
        <strain evidence="2 3">H3</strain>
    </source>
</reference>
<sequence length="235" mass="26285">MTEEFASQRRLVIKSIVMFACMASASVVSTTLKPTLRLSETRPKVRMADLVPKRFGSWTLDEFSGGAVVNPQAQEMLDIVYADVLSRVYVNARGQRIMLSVAYGTTQTDALQVHKPEICYPAQGFRLLSSKASPLQTPFGDIPVRRLETAMGERRYEPVSYWTTIGDHAVKNELDKKIQEMEYAAKGYIADGLLFRVSSIDRDSAAAFVLHEQFIYEMLQAIPQAARLRLAGLSN</sequence>
<dbReference type="NCBIfam" id="NF045609">
    <property type="entry name" value="EpsI_type_B"/>
    <property type="match status" value="1"/>
</dbReference>
<proteinExistence type="predicted"/>
<dbReference type="EMBL" id="JAYXHS010000001">
    <property type="protein sequence ID" value="MEC5384403.1"/>
    <property type="molecule type" value="Genomic_DNA"/>
</dbReference>
<gene>
    <name evidence="2" type="ORF">VVD49_01640</name>
</gene>
<comment type="caution">
    <text evidence="2">The sequence shown here is derived from an EMBL/GenBank/DDBJ whole genome shotgun (WGS) entry which is preliminary data.</text>
</comment>
<organism evidence="2 3">
    <name type="scientific">Uliginosibacterium silvisoli</name>
    <dbReference type="NCBI Taxonomy" id="3114758"/>
    <lineage>
        <taxon>Bacteria</taxon>
        <taxon>Pseudomonadati</taxon>
        <taxon>Pseudomonadota</taxon>
        <taxon>Betaproteobacteria</taxon>
        <taxon>Rhodocyclales</taxon>
        <taxon>Zoogloeaceae</taxon>
        <taxon>Uliginosibacterium</taxon>
    </lineage>
</organism>
<feature type="domain" description="Methanolan biosynthesis EpsI" evidence="1">
    <location>
        <begin position="17"/>
        <end position="224"/>
    </location>
</feature>
<evidence type="ECO:0000313" key="3">
    <source>
        <dbReference type="Proteomes" id="UP001331561"/>
    </source>
</evidence>
<accession>A0ABU6JZW3</accession>
<evidence type="ECO:0000313" key="2">
    <source>
        <dbReference type="EMBL" id="MEC5384403.1"/>
    </source>
</evidence>
<name>A0ABU6JZW3_9RHOO</name>
<dbReference type="InterPro" id="IPR054653">
    <property type="entry name" value="EpsI_type_B_pred"/>
</dbReference>
<dbReference type="Proteomes" id="UP001331561">
    <property type="component" value="Unassembled WGS sequence"/>
</dbReference>
<dbReference type="NCBIfam" id="TIGR02914">
    <property type="entry name" value="EpsI_fam"/>
    <property type="match status" value="1"/>
</dbReference>
<dbReference type="RefSeq" id="WP_327597382.1">
    <property type="nucleotide sequence ID" value="NZ_JAYXHS010000001.1"/>
</dbReference>
<dbReference type="InterPro" id="IPR014263">
    <property type="entry name" value="Methanolan_biosynth_EpsI"/>
</dbReference>
<keyword evidence="3" id="KW-1185">Reference proteome</keyword>
<evidence type="ECO:0000259" key="1">
    <source>
        <dbReference type="Pfam" id="PF11984"/>
    </source>
</evidence>
<dbReference type="Pfam" id="PF11984">
    <property type="entry name" value="DUF3485"/>
    <property type="match status" value="1"/>
</dbReference>
<protein>
    <submittedName>
        <fullName evidence="2">EpsI family protein</fullName>
    </submittedName>
</protein>